<feature type="compositionally biased region" description="Polar residues" evidence="1">
    <location>
        <begin position="235"/>
        <end position="250"/>
    </location>
</feature>
<gene>
    <name evidence="3" type="ORF">B7P43_G16548</name>
</gene>
<feature type="chain" id="PRO_5014471302" description="VWFA domain-containing protein" evidence="2">
    <location>
        <begin position="30"/>
        <end position="945"/>
    </location>
</feature>
<evidence type="ECO:0008006" key="5">
    <source>
        <dbReference type="Google" id="ProtNLM"/>
    </source>
</evidence>
<feature type="region of interest" description="Disordered" evidence="1">
    <location>
        <begin position="161"/>
        <end position="295"/>
    </location>
</feature>
<keyword evidence="2" id="KW-0732">Signal</keyword>
<feature type="signal peptide" evidence="2">
    <location>
        <begin position="1"/>
        <end position="29"/>
    </location>
</feature>
<protein>
    <recommendedName>
        <fullName evidence="5">VWFA domain-containing protein</fullName>
    </recommendedName>
</protein>
<sequence>MGGLKMEFPAIWFSAVILFACMSKLLVTGQQNAQTRIPDTLIECYRNQSLRHPENRPPMTIQTFIDIIRKVEKYPRQTMDIKALTTSILHRFRLDGIEKSHDVMETEGVIPYAVKGNQFYKHRLVLRYLVPANEYQFPNESLSQVELCTLHFMLSHSIDKTQRGDESTVCGRLSDYRAGSGNRTPRNSRYRRQTEEKAVAAANEEASDTQQEYPESSKESPNSEEDETTLGAVDISQSPEGEGSGDTSKQNGEHNLKQTEEPPETSQDSAQKKQAEVEVINQKTTDNGTKSGKFVFDDDVGYNPNPNKRARQVLEPTDPLNTDRQIPRVTVTTVESDCPVENGVVRTKWGTVSLGAVLAGVAAGLYPQQIPLQEFVQRTISPRTLPPELMSTVIDNKFAATLVGDLAEAALEQGPKKQDDIKVGLSGGWNSTLFPRWYFNKEKDNHEITDAEIRGGLDGLILGTHIDEWRRYVPEGELKLSQILSMYYSEDGVFTPEYRACRRRDLYSEVAPNTVMEEQTFRFTMVLDQQSISSASVDDARVKKFAETAVRKLGTYLPQIYENPCKIKSTTTRDALPPTLSMYTNVTVVIDRNWDFKSIKNILYNLANDLELGEYGSRMTVVDGKNRAPFLIDAMYSLDVDTNFTESAYITHEGGMDIPRALEQELKRSMENLLKAEKETRTAGGRSTVILFIPRDVINLNNNDLTIAKEQIKYFREYLPDVKFLYLAPGNKENYRELVDNPSNDVFTIPSQINENDITTICDPLIDRIKKVSLRLTNPVCGSDWQGESYQTAEYIHSVKQMGVKYHRLHPNYFYGVSSAVVTVSRTNNDDLRVCYSRKYEQPENATSGITCRQTQSEDVEIKLDNPCEGFEFISQCPPLYISVISDTMVQQPSCKHDCVYPHNVQYTIKHQGLGCTAGIGRFLSDPQLISFAVTLILLLKCLFS</sequence>
<feature type="compositionally biased region" description="Basic and acidic residues" evidence="1">
    <location>
        <begin position="251"/>
        <end position="260"/>
    </location>
</feature>
<name>A0A2J7R0C8_9NEOP</name>
<evidence type="ECO:0000256" key="2">
    <source>
        <dbReference type="SAM" id="SignalP"/>
    </source>
</evidence>
<dbReference type="AlphaFoldDB" id="A0A2J7R0C8"/>
<keyword evidence="4" id="KW-1185">Reference proteome</keyword>
<accession>A0A2J7R0C8</accession>
<organism evidence="3 4">
    <name type="scientific">Cryptotermes secundus</name>
    <dbReference type="NCBI Taxonomy" id="105785"/>
    <lineage>
        <taxon>Eukaryota</taxon>
        <taxon>Metazoa</taxon>
        <taxon>Ecdysozoa</taxon>
        <taxon>Arthropoda</taxon>
        <taxon>Hexapoda</taxon>
        <taxon>Insecta</taxon>
        <taxon>Pterygota</taxon>
        <taxon>Neoptera</taxon>
        <taxon>Polyneoptera</taxon>
        <taxon>Dictyoptera</taxon>
        <taxon>Blattodea</taxon>
        <taxon>Blattoidea</taxon>
        <taxon>Termitoidae</taxon>
        <taxon>Kalotermitidae</taxon>
        <taxon>Cryptotermitinae</taxon>
        <taxon>Cryptotermes</taxon>
    </lineage>
</organism>
<reference evidence="3 4" key="1">
    <citation type="submission" date="2017-12" db="EMBL/GenBank/DDBJ databases">
        <title>Hemimetabolous genomes reveal molecular basis of termite eusociality.</title>
        <authorList>
            <person name="Harrison M.C."/>
            <person name="Jongepier E."/>
            <person name="Robertson H.M."/>
            <person name="Arning N."/>
            <person name="Bitard-Feildel T."/>
            <person name="Chao H."/>
            <person name="Childers C.P."/>
            <person name="Dinh H."/>
            <person name="Doddapaneni H."/>
            <person name="Dugan S."/>
            <person name="Gowin J."/>
            <person name="Greiner C."/>
            <person name="Han Y."/>
            <person name="Hu H."/>
            <person name="Hughes D.S.T."/>
            <person name="Huylmans A.-K."/>
            <person name="Kemena C."/>
            <person name="Kremer L.P.M."/>
            <person name="Lee S.L."/>
            <person name="Lopez-Ezquerra A."/>
            <person name="Mallet L."/>
            <person name="Monroy-Kuhn J.M."/>
            <person name="Moser A."/>
            <person name="Murali S.C."/>
            <person name="Muzny D.M."/>
            <person name="Otani S."/>
            <person name="Piulachs M.-D."/>
            <person name="Poelchau M."/>
            <person name="Qu J."/>
            <person name="Schaub F."/>
            <person name="Wada-Katsumata A."/>
            <person name="Worley K.C."/>
            <person name="Xie Q."/>
            <person name="Ylla G."/>
            <person name="Poulsen M."/>
            <person name="Gibbs R.A."/>
            <person name="Schal C."/>
            <person name="Richards S."/>
            <person name="Belles X."/>
            <person name="Korb J."/>
            <person name="Bornberg-Bauer E."/>
        </authorList>
    </citation>
    <scope>NUCLEOTIDE SEQUENCE [LARGE SCALE GENOMIC DNA]</scope>
    <source>
        <tissue evidence="3">Whole body</tissue>
    </source>
</reference>
<evidence type="ECO:0000313" key="3">
    <source>
        <dbReference type="EMBL" id="PNF34288.1"/>
    </source>
</evidence>
<evidence type="ECO:0000313" key="4">
    <source>
        <dbReference type="Proteomes" id="UP000235965"/>
    </source>
</evidence>
<feature type="compositionally biased region" description="Polar residues" evidence="1">
    <location>
        <begin position="281"/>
        <end position="290"/>
    </location>
</feature>
<dbReference type="Proteomes" id="UP000235965">
    <property type="component" value="Unassembled WGS sequence"/>
</dbReference>
<dbReference type="FunCoup" id="A0A2J7R0C8">
    <property type="interactions" value="5"/>
</dbReference>
<dbReference type="EMBL" id="NEVH01008258">
    <property type="protein sequence ID" value="PNF34288.1"/>
    <property type="molecule type" value="Genomic_DNA"/>
</dbReference>
<dbReference type="OrthoDB" id="10256829at2759"/>
<comment type="caution">
    <text evidence="3">The sequence shown here is derived from an EMBL/GenBank/DDBJ whole genome shotgun (WGS) entry which is preliminary data.</text>
</comment>
<evidence type="ECO:0000256" key="1">
    <source>
        <dbReference type="SAM" id="MobiDB-lite"/>
    </source>
</evidence>
<dbReference type="PROSITE" id="PS51257">
    <property type="entry name" value="PROKAR_LIPOPROTEIN"/>
    <property type="match status" value="1"/>
</dbReference>
<proteinExistence type="predicted"/>
<dbReference type="InParanoid" id="A0A2J7R0C8"/>